<dbReference type="GeneID" id="92180549"/>
<feature type="compositionally biased region" description="Polar residues" evidence="1">
    <location>
        <begin position="82"/>
        <end position="93"/>
    </location>
</feature>
<dbReference type="Proteomes" id="UP001388673">
    <property type="component" value="Unassembled WGS sequence"/>
</dbReference>
<proteinExistence type="predicted"/>
<feature type="region of interest" description="Disordered" evidence="1">
    <location>
        <begin position="287"/>
        <end position="310"/>
    </location>
</feature>
<feature type="region of interest" description="Disordered" evidence="1">
    <location>
        <begin position="1"/>
        <end position="101"/>
    </location>
</feature>
<accession>A0AAW0YM30</accession>
<protein>
    <submittedName>
        <fullName evidence="2">Uncharacterized protein</fullName>
    </submittedName>
</protein>
<reference evidence="2 3" key="1">
    <citation type="journal article" date="2024" name="bioRxiv">
        <title>Comparative genomics of Cryptococcus and Kwoniella reveals pathogenesis evolution and contrasting karyotype dynamics via intercentromeric recombination or chromosome fusion.</title>
        <authorList>
            <person name="Coelho M.A."/>
            <person name="David-Palma M."/>
            <person name="Shea T."/>
            <person name="Bowers K."/>
            <person name="McGinley-Smith S."/>
            <person name="Mohammad A.W."/>
            <person name="Gnirke A."/>
            <person name="Yurkov A.M."/>
            <person name="Nowrousian M."/>
            <person name="Sun S."/>
            <person name="Cuomo C.A."/>
            <person name="Heitman J."/>
        </authorList>
    </citation>
    <scope>NUCLEOTIDE SEQUENCE [LARGE SCALE GENOMIC DNA]</scope>
    <source>
        <strain evidence="2 3">CBS 13917</strain>
    </source>
</reference>
<feature type="region of interest" description="Disordered" evidence="1">
    <location>
        <begin position="557"/>
        <end position="585"/>
    </location>
</feature>
<feature type="region of interest" description="Disordered" evidence="1">
    <location>
        <begin position="343"/>
        <end position="377"/>
    </location>
</feature>
<sequence length="585" mass="63487">MSTASRGAYVPPHLRNRTGLSSPSASSSSSPDGESNSSRAYKSAPTRSTHSRTPWSLPTQPLSSSDGSSSFSNKPSSYPSKRSASTNGHAQRTSHGRIGGGPASSPSLYIFGDSFVGPMKLLSDECVQIKTFKGSSAKGLNNPKSIKQVSKELVPILDHLLAPPPYAYVPSSGRWALLVFGNVDLQINYLWQLANKPLTEASIPSMFPGEKYNSNNDGEEGDSYEVNDRQSTDDSPTPLNVLATATETSVKGPALGPELFVKVVVDAYTSWLEREIINGPVGKRLAEGAEQRRNESSTTSSSIPLRRRPPPSKVLIAAALPPLIEDEMLPRIPEKYVDRLEEDHEKAQRALDRTSGEGRSRTPWAAKGTQSKEMSETDDHIEVGLSTLSVSDEPVPPSPVSLSSVSSDVSITVESHPSVETSTHSMTTAVSSTPTSAGNTKTPITDLLIHSPPLCTLPVRVQMTNNYNAALKSFCEKFPDVLGFVDISESMHTGSEAPSVHGEVDRNVWACPVDPTNVHPLWEPTLPLWMKALGEQGVPTSEWRISEDAEETFRAYEIDKRRRTEKRKGGSGEEGVEERIKLRDE</sequence>
<feature type="region of interest" description="Disordered" evidence="1">
    <location>
        <begin position="416"/>
        <end position="439"/>
    </location>
</feature>
<feature type="region of interest" description="Disordered" evidence="1">
    <location>
        <begin position="204"/>
        <end position="239"/>
    </location>
</feature>
<evidence type="ECO:0000256" key="1">
    <source>
        <dbReference type="SAM" id="MobiDB-lite"/>
    </source>
</evidence>
<feature type="compositionally biased region" description="Low complexity" evidence="1">
    <location>
        <begin position="58"/>
        <end position="80"/>
    </location>
</feature>
<comment type="caution">
    <text evidence="2">The sequence shown here is derived from an EMBL/GenBank/DDBJ whole genome shotgun (WGS) entry which is preliminary data.</text>
</comment>
<gene>
    <name evidence="2" type="ORF">IAR55_003291</name>
</gene>
<feature type="compositionally biased region" description="Polar residues" evidence="1">
    <location>
        <begin position="45"/>
        <end position="57"/>
    </location>
</feature>
<feature type="compositionally biased region" description="Polar residues" evidence="1">
    <location>
        <begin position="418"/>
        <end position="439"/>
    </location>
</feature>
<feature type="compositionally biased region" description="Low complexity" evidence="1">
    <location>
        <begin position="21"/>
        <end position="38"/>
    </location>
</feature>
<evidence type="ECO:0000313" key="2">
    <source>
        <dbReference type="EMBL" id="KAK8854552.1"/>
    </source>
</evidence>
<evidence type="ECO:0000313" key="3">
    <source>
        <dbReference type="Proteomes" id="UP001388673"/>
    </source>
</evidence>
<dbReference type="AlphaFoldDB" id="A0AAW0YM30"/>
<name>A0AAW0YM30_9TREE</name>
<dbReference type="KEGG" id="kne:92180549"/>
<dbReference type="EMBL" id="JBCAWK010000006">
    <property type="protein sequence ID" value="KAK8854552.1"/>
    <property type="molecule type" value="Genomic_DNA"/>
</dbReference>
<organism evidence="2 3">
    <name type="scientific">Kwoniella newhampshirensis</name>
    <dbReference type="NCBI Taxonomy" id="1651941"/>
    <lineage>
        <taxon>Eukaryota</taxon>
        <taxon>Fungi</taxon>
        <taxon>Dikarya</taxon>
        <taxon>Basidiomycota</taxon>
        <taxon>Agaricomycotina</taxon>
        <taxon>Tremellomycetes</taxon>
        <taxon>Tremellales</taxon>
        <taxon>Cryptococcaceae</taxon>
        <taxon>Kwoniella</taxon>
    </lineage>
</organism>
<keyword evidence="3" id="KW-1185">Reference proteome</keyword>
<dbReference type="RefSeq" id="XP_066802790.1">
    <property type="nucleotide sequence ID" value="XM_066946398.1"/>
</dbReference>
<feature type="compositionally biased region" description="Basic and acidic residues" evidence="1">
    <location>
        <begin position="343"/>
        <end position="360"/>
    </location>
</feature>